<dbReference type="SUPFAM" id="SSF82153">
    <property type="entry name" value="FAS1 domain"/>
    <property type="match status" value="1"/>
</dbReference>
<organism evidence="4">
    <name type="scientific">Notodromas monacha</name>
    <dbReference type="NCBI Taxonomy" id="399045"/>
    <lineage>
        <taxon>Eukaryota</taxon>
        <taxon>Metazoa</taxon>
        <taxon>Ecdysozoa</taxon>
        <taxon>Arthropoda</taxon>
        <taxon>Crustacea</taxon>
        <taxon>Oligostraca</taxon>
        <taxon>Ostracoda</taxon>
        <taxon>Podocopa</taxon>
        <taxon>Podocopida</taxon>
        <taxon>Cypridocopina</taxon>
        <taxon>Cypridoidea</taxon>
        <taxon>Cyprididae</taxon>
        <taxon>Notodromas</taxon>
    </lineage>
</organism>
<feature type="compositionally biased region" description="Basic and acidic residues" evidence="1">
    <location>
        <begin position="59"/>
        <end position="71"/>
    </location>
</feature>
<dbReference type="Pfam" id="PF02469">
    <property type="entry name" value="Fasciclin"/>
    <property type="match status" value="1"/>
</dbReference>
<dbReference type="AlphaFoldDB" id="A0A7R9BSK5"/>
<sequence>MNSLYLGKLLFTFIVVFVAFLLQVVTSEEGSNQVSPSSGLSSGQNQFVKAPSVGGTAPPRRDGWAARRRQPDASPYHRNQHPKTKTSRRKPTRPRKDLKKKALVDAQGIGEVISGQESLQKFMEIATTLEVQDLFNLQDITVLAISNDIEVSQWQAEIAADPDKAKHIDRFKRHVLSEPYTFEMLDNIQPVPTMSEEILVIAHRDGGRIVVFDDDSTELGQIVTTDLEASNGVVHIVDRVLVRHEDTPRA</sequence>
<keyword evidence="2" id="KW-0732">Signal</keyword>
<dbReference type="EMBL" id="CAJPEX010002196">
    <property type="protein sequence ID" value="CAG0920632.1"/>
    <property type="molecule type" value="Genomic_DNA"/>
</dbReference>
<evidence type="ECO:0000313" key="4">
    <source>
        <dbReference type="EMBL" id="CAD7280480.1"/>
    </source>
</evidence>
<gene>
    <name evidence="4" type="ORF">NMOB1V02_LOCUS8139</name>
</gene>
<feature type="compositionally biased region" description="Basic residues" evidence="1">
    <location>
        <begin position="78"/>
        <end position="101"/>
    </location>
</feature>
<feature type="chain" id="PRO_5036210314" description="FAS1 domain-containing protein" evidence="2">
    <location>
        <begin position="28"/>
        <end position="250"/>
    </location>
</feature>
<accession>A0A7R9BSK5</accession>
<dbReference type="InterPro" id="IPR000782">
    <property type="entry name" value="FAS1_domain"/>
</dbReference>
<evidence type="ECO:0000313" key="5">
    <source>
        <dbReference type="Proteomes" id="UP000678499"/>
    </source>
</evidence>
<dbReference type="PROSITE" id="PS50213">
    <property type="entry name" value="FAS1"/>
    <property type="match status" value="1"/>
</dbReference>
<feature type="region of interest" description="Disordered" evidence="1">
    <location>
        <begin position="31"/>
        <end position="101"/>
    </location>
</feature>
<dbReference type="Gene3D" id="2.30.180.10">
    <property type="entry name" value="FAS1 domain"/>
    <property type="match status" value="1"/>
</dbReference>
<dbReference type="EMBL" id="OA884233">
    <property type="protein sequence ID" value="CAD7280480.1"/>
    <property type="molecule type" value="Genomic_DNA"/>
</dbReference>
<reference evidence="4" key="1">
    <citation type="submission" date="2020-11" db="EMBL/GenBank/DDBJ databases">
        <authorList>
            <person name="Tran Van P."/>
        </authorList>
    </citation>
    <scope>NUCLEOTIDE SEQUENCE</scope>
</reference>
<keyword evidence="5" id="KW-1185">Reference proteome</keyword>
<evidence type="ECO:0000256" key="2">
    <source>
        <dbReference type="SAM" id="SignalP"/>
    </source>
</evidence>
<dbReference type="InterPro" id="IPR036378">
    <property type="entry name" value="FAS1_dom_sf"/>
</dbReference>
<dbReference type="OrthoDB" id="286301at2759"/>
<feature type="domain" description="FAS1" evidence="3">
    <location>
        <begin position="106"/>
        <end position="241"/>
    </location>
</feature>
<evidence type="ECO:0000259" key="3">
    <source>
        <dbReference type="PROSITE" id="PS50213"/>
    </source>
</evidence>
<feature type="signal peptide" evidence="2">
    <location>
        <begin position="1"/>
        <end position="27"/>
    </location>
</feature>
<protein>
    <recommendedName>
        <fullName evidence="3">FAS1 domain-containing protein</fullName>
    </recommendedName>
</protein>
<name>A0A7R9BSK5_9CRUS</name>
<dbReference type="SMART" id="SM00554">
    <property type="entry name" value="FAS1"/>
    <property type="match status" value="1"/>
</dbReference>
<feature type="compositionally biased region" description="Polar residues" evidence="1">
    <location>
        <begin position="31"/>
        <end position="47"/>
    </location>
</feature>
<evidence type="ECO:0000256" key="1">
    <source>
        <dbReference type="SAM" id="MobiDB-lite"/>
    </source>
</evidence>
<dbReference type="Proteomes" id="UP000678499">
    <property type="component" value="Unassembled WGS sequence"/>
</dbReference>
<proteinExistence type="predicted"/>